<accession>A0A4P6MQQ9</accession>
<evidence type="ECO:0000313" key="12">
    <source>
        <dbReference type="EMBL" id="QBF45269.1"/>
    </source>
</evidence>
<evidence type="ECO:0000256" key="5">
    <source>
        <dbReference type="ARBA" id="ARBA00022519"/>
    </source>
</evidence>
<dbReference type="GO" id="GO:0015267">
    <property type="term" value="F:channel activity"/>
    <property type="evidence" value="ECO:0007669"/>
    <property type="project" value="InterPro"/>
</dbReference>
<dbReference type="InterPro" id="IPR034294">
    <property type="entry name" value="Aquaporin_transptr"/>
</dbReference>
<dbReference type="PANTHER" id="PTHR45724:SF13">
    <property type="entry name" value="AQUAPORIN NIP1-1-RELATED"/>
    <property type="match status" value="1"/>
</dbReference>
<organism evidence="12 13">
    <name type="scientific">Janibacter limosus</name>
    <dbReference type="NCBI Taxonomy" id="53458"/>
    <lineage>
        <taxon>Bacteria</taxon>
        <taxon>Bacillati</taxon>
        <taxon>Actinomycetota</taxon>
        <taxon>Actinomycetes</taxon>
        <taxon>Micrococcales</taxon>
        <taxon>Intrasporangiaceae</taxon>
        <taxon>Janibacter</taxon>
    </lineage>
</organism>
<dbReference type="NCBIfam" id="TIGR00861">
    <property type="entry name" value="MIP"/>
    <property type="match status" value="1"/>
</dbReference>
<evidence type="ECO:0000256" key="3">
    <source>
        <dbReference type="ARBA" id="ARBA00022448"/>
    </source>
</evidence>
<keyword evidence="8 11" id="KW-1133">Transmembrane helix</keyword>
<dbReference type="OrthoDB" id="9807293at2"/>
<comment type="subcellular location">
    <subcellularLocation>
        <location evidence="1">Membrane</location>
        <topology evidence="1">Multi-pass membrane protein</topology>
    </subcellularLocation>
</comment>
<dbReference type="STRING" id="1216970.GCA_001570985_01717"/>
<dbReference type="PRINTS" id="PR00783">
    <property type="entry name" value="MINTRINSICP"/>
</dbReference>
<evidence type="ECO:0000256" key="1">
    <source>
        <dbReference type="ARBA" id="ARBA00004141"/>
    </source>
</evidence>
<evidence type="ECO:0000256" key="8">
    <source>
        <dbReference type="ARBA" id="ARBA00022989"/>
    </source>
</evidence>
<dbReference type="CDD" id="cd00333">
    <property type="entry name" value="MIP"/>
    <property type="match status" value="1"/>
</dbReference>
<evidence type="ECO:0000256" key="9">
    <source>
        <dbReference type="ARBA" id="ARBA00023136"/>
    </source>
</evidence>
<keyword evidence="9 11" id="KW-0472">Membrane</keyword>
<evidence type="ECO:0000256" key="6">
    <source>
        <dbReference type="ARBA" id="ARBA00022692"/>
    </source>
</evidence>
<sequence length="247" mass="25186">MHHSLVHRLGAEFLGTFWLVFGGCGSAIFAAQHLVDGKDTGLGIGFVGVALAFGLTVLTMAYAVGHVSGGHFNPAVTIGLATGRRFEWKDVPAYVVTQVVAGLVAGGALFVIASGKEGFDASAGFAANGYGIHSPGGYSLAAVLIAEAILTGFFLYVILGATDERAPVGFAPIAIGLSLTLIHLISIPISNTSVNPARSTAVAFFQDGAAGQLWAFWLAPIVGAAIAGATYAVITGVNRAEIDIEGV</sequence>
<dbReference type="PANTHER" id="PTHR45724">
    <property type="entry name" value="AQUAPORIN NIP2-1"/>
    <property type="match status" value="1"/>
</dbReference>
<evidence type="ECO:0000256" key="2">
    <source>
        <dbReference type="ARBA" id="ARBA00006175"/>
    </source>
</evidence>
<dbReference type="Gene3D" id="1.20.1080.10">
    <property type="entry name" value="Glycerol uptake facilitator protein"/>
    <property type="match status" value="1"/>
</dbReference>
<feature type="transmembrane region" description="Helical" evidence="11">
    <location>
        <begin position="93"/>
        <end position="113"/>
    </location>
</feature>
<dbReference type="InterPro" id="IPR022357">
    <property type="entry name" value="MIP_CS"/>
</dbReference>
<feature type="transmembrane region" description="Helical" evidence="11">
    <location>
        <begin position="12"/>
        <end position="35"/>
    </location>
</feature>
<feature type="transmembrane region" description="Helical" evidence="11">
    <location>
        <begin position="214"/>
        <end position="234"/>
    </location>
</feature>
<keyword evidence="4" id="KW-1003">Cell membrane</keyword>
<feature type="transmembrane region" description="Helical" evidence="11">
    <location>
        <begin position="41"/>
        <end position="64"/>
    </location>
</feature>
<dbReference type="AlphaFoldDB" id="A0A4P6MQQ9"/>
<evidence type="ECO:0000256" key="7">
    <source>
        <dbReference type="ARBA" id="ARBA00022737"/>
    </source>
</evidence>
<reference evidence="12 13" key="1">
    <citation type="submission" date="2019-02" db="EMBL/GenBank/DDBJ databases">
        <title>Genomic data mining of an Antarctic deep-sea actinobacterium, Janibacterlimosus P3-3-X1.</title>
        <authorList>
            <person name="Liao L."/>
            <person name="Chen B."/>
        </authorList>
    </citation>
    <scope>NUCLEOTIDE SEQUENCE [LARGE SCALE GENOMIC DNA]</scope>
    <source>
        <strain evidence="12 13">P3-3-X1</strain>
    </source>
</reference>
<dbReference type="NCBIfam" id="NF003838">
    <property type="entry name" value="PRK05420.1"/>
    <property type="match status" value="1"/>
</dbReference>
<dbReference type="PROSITE" id="PS00221">
    <property type="entry name" value="MIP"/>
    <property type="match status" value="1"/>
</dbReference>
<dbReference type="GO" id="GO:0016020">
    <property type="term" value="C:membrane"/>
    <property type="evidence" value="ECO:0007669"/>
    <property type="project" value="UniProtKB-SubCell"/>
</dbReference>
<dbReference type="FunFam" id="1.20.1080.10:FF:000007">
    <property type="entry name" value="Aquaporin Z"/>
    <property type="match status" value="1"/>
</dbReference>
<keyword evidence="7" id="KW-0677">Repeat</keyword>
<dbReference type="Proteomes" id="UP000290408">
    <property type="component" value="Chromosome"/>
</dbReference>
<feature type="transmembrane region" description="Helical" evidence="11">
    <location>
        <begin position="170"/>
        <end position="189"/>
    </location>
</feature>
<proteinExistence type="inferred from homology"/>
<keyword evidence="13" id="KW-1185">Reference proteome</keyword>
<dbReference type="SUPFAM" id="SSF81338">
    <property type="entry name" value="Aquaporin-like"/>
    <property type="match status" value="1"/>
</dbReference>
<dbReference type="RefSeq" id="WP_130628509.1">
    <property type="nucleotide sequence ID" value="NZ_CP036164.1"/>
</dbReference>
<keyword evidence="5" id="KW-0997">Cell inner membrane</keyword>
<protein>
    <submittedName>
        <fullName evidence="12">Aquaporin Z</fullName>
    </submittedName>
</protein>
<gene>
    <name evidence="12" type="ORF">EXU32_02690</name>
</gene>
<evidence type="ECO:0000313" key="13">
    <source>
        <dbReference type="Proteomes" id="UP000290408"/>
    </source>
</evidence>
<name>A0A4P6MQQ9_9MICO</name>
<evidence type="ECO:0000256" key="10">
    <source>
        <dbReference type="RuleBase" id="RU000477"/>
    </source>
</evidence>
<dbReference type="InterPro" id="IPR023271">
    <property type="entry name" value="Aquaporin-like"/>
</dbReference>
<evidence type="ECO:0000256" key="4">
    <source>
        <dbReference type="ARBA" id="ARBA00022475"/>
    </source>
</evidence>
<dbReference type="KEGG" id="jli:EXU32_02690"/>
<comment type="similarity">
    <text evidence="2 10">Belongs to the MIP/aquaporin (TC 1.A.8) family.</text>
</comment>
<dbReference type="EMBL" id="CP036164">
    <property type="protein sequence ID" value="QBF45269.1"/>
    <property type="molecule type" value="Genomic_DNA"/>
</dbReference>
<dbReference type="Pfam" id="PF00230">
    <property type="entry name" value="MIP"/>
    <property type="match status" value="1"/>
</dbReference>
<keyword evidence="3 10" id="KW-0813">Transport</keyword>
<evidence type="ECO:0000256" key="11">
    <source>
        <dbReference type="SAM" id="Phobius"/>
    </source>
</evidence>
<dbReference type="InterPro" id="IPR000425">
    <property type="entry name" value="MIP"/>
</dbReference>
<feature type="transmembrane region" description="Helical" evidence="11">
    <location>
        <begin position="138"/>
        <end position="158"/>
    </location>
</feature>
<keyword evidence="6 10" id="KW-0812">Transmembrane</keyword>